<dbReference type="NCBIfam" id="TIGR01525">
    <property type="entry name" value="ATPase-IB_hvy"/>
    <property type="match status" value="1"/>
</dbReference>
<dbReference type="RefSeq" id="WP_303701282.1">
    <property type="nucleotide sequence ID" value="NZ_VSIV01000178.1"/>
</dbReference>
<dbReference type="InterPro" id="IPR044492">
    <property type="entry name" value="P_typ_ATPase_HD_dom"/>
</dbReference>
<evidence type="ECO:0000256" key="7">
    <source>
        <dbReference type="ARBA" id="ARBA00022741"/>
    </source>
</evidence>
<dbReference type="InterPro" id="IPR001757">
    <property type="entry name" value="P_typ_ATPase"/>
</dbReference>
<evidence type="ECO:0000256" key="10">
    <source>
        <dbReference type="ARBA" id="ARBA00022989"/>
    </source>
</evidence>
<dbReference type="Gene3D" id="3.40.1110.10">
    <property type="entry name" value="Calcium-transporting ATPase, cytoplasmic domain N"/>
    <property type="match status" value="1"/>
</dbReference>
<evidence type="ECO:0000256" key="8">
    <source>
        <dbReference type="ARBA" id="ARBA00022840"/>
    </source>
</evidence>
<dbReference type="InterPro" id="IPR017969">
    <property type="entry name" value="Heavy-metal-associated_CS"/>
</dbReference>
<dbReference type="InterPro" id="IPR036163">
    <property type="entry name" value="HMA_dom_sf"/>
</dbReference>
<comment type="caution">
    <text evidence="16">The sequence shown here is derived from an EMBL/GenBank/DDBJ whole genome shotgun (WGS) entry which is preliminary data.</text>
</comment>
<evidence type="ECO:0000256" key="14">
    <source>
        <dbReference type="RuleBase" id="RU362081"/>
    </source>
</evidence>
<dbReference type="EMBL" id="VSIV01000178">
    <property type="protein sequence ID" value="TYB33212.1"/>
    <property type="molecule type" value="Genomic_DNA"/>
</dbReference>
<keyword evidence="16" id="KW-0378">Hydrolase</keyword>
<feature type="transmembrane region" description="Helical" evidence="14">
    <location>
        <begin position="104"/>
        <end position="123"/>
    </location>
</feature>
<dbReference type="SUPFAM" id="SSF81653">
    <property type="entry name" value="Calcium ATPase, transduction domain A"/>
    <property type="match status" value="1"/>
</dbReference>
<dbReference type="InterPro" id="IPR027256">
    <property type="entry name" value="P-typ_ATPase_IB"/>
</dbReference>
<dbReference type="Pfam" id="PF00702">
    <property type="entry name" value="Hydrolase"/>
    <property type="match status" value="1"/>
</dbReference>
<evidence type="ECO:0000256" key="4">
    <source>
        <dbReference type="ARBA" id="ARBA00022553"/>
    </source>
</evidence>
<dbReference type="PRINTS" id="PR00119">
    <property type="entry name" value="CATATPASE"/>
</dbReference>
<keyword evidence="11 14" id="KW-0472">Membrane</keyword>
<dbReference type="PROSITE" id="PS01047">
    <property type="entry name" value="HMA_1"/>
    <property type="match status" value="1"/>
</dbReference>
<dbReference type="SFLD" id="SFLDG00002">
    <property type="entry name" value="C1.7:_P-type_atpase_like"/>
    <property type="match status" value="1"/>
</dbReference>
<reference evidence="16 17" key="1">
    <citation type="submission" date="2019-08" db="EMBL/GenBank/DDBJ databases">
        <title>Genomic characterization of a novel candidate phylum (ARYD3) from a high temperature, high salinity tertiary oil reservoir in north central Oklahoma, USA.</title>
        <authorList>
            <person name="Youssef N.H."/>
            <person name="Yadav A."/>
            <person name="Elshahed M.S."/>
        </authorList>
    </citation>
    <scope>NUCLEOTIDE SEQUENCE [LARGE SCALE GENOMIC DNA]</scope>
    <source>
        <strain evidence="16">ARYD1</strain>
    </source>
</reference>
<dbReference type="Pfam" id="PF00403">
    <property type="entry name" value="HMA"/>
    <property type="match status" value="1"/>
</dbReference>
<dbReference type="GO" id="GO:0005886">
    <property type="term" value="C:plasma membrane"/>
    <property type="evidence" value="ECO:0007669"/>
    <property type="project" value="UniProtKB-SubCell"/>
</dbReference>
<dbReference type="PROSITE" id="PS00154">
    <property type="entry name" value="ATPASE_E1_E2"/>
    <property type="match status" value="1"/>
</dbReference>
<dbReference type="NCBIfam" id="TIGR01512">
    <property type="entry name" value="ATPase-IB2_Cd"/>
    <property type="match status" value="1"/>
</dbReference>
<evidence type="ECO:0000256" key="11">
    <source>
        <dbReference type="ARBA" id="ARBA00023136"/>
    </source>
</evidence>
<evidence type="ECO:0000259" key="15">
    <source>
        <dbReference type="PROSITE" id="PS50846"/>
    </source>
</evidence>
<comment type="catalytic activity">
    <reaction evidence="13">
        <text>Zn(2+)(in) + ATP + H2O = Zn(2+)(out) + ADP + phosphate + H(+)</text>
        <dbReference type="Rhea" id="RHEA:20621"/>
        <dbReference type="ChEBI" id="CHEBI:15377"/>
        <dbReference type="ChEBI" id="CHEBI:15378"/>
        <dbReference type="ChEBI" id="CHEBI:29105"/>
        <dbReference type="ChEBI" id="CHEBI:30616"/>
        <dbReference type="ChEBI" id="CHEBI:43474"/>
        <dbReference type="ChEBI" id="CHEBI:456216"/>
        <dbReference type="EC" id="7.2.2.12"/>
    </reaction>
</comment>
<evidence type="ECO:0000256" key="3">
    <source>
        <dbReference type="ARBA" id="ARBA00022475"/>
    </source>
</evidence>
<feature type="transmembrane region" description="Helical" evidence="14">
    <location>
        <begin position="645"/>
        <end position="664"/>
    </location>
</feature>
<keyword evidence="3 14" id="KW-1003">Cell membrane</keyword>
<keyword evidence="6 14" id="KW-0479">Metal-binding</keyword>
<dbReference type="SUPFAM" id="SSF55008">
    <property type="entry name" value="HMA, heavy metal-associated domain"/>
    <property type="match status" value="1"/>
</dbReference>
<dbReference type="InterPro" id="IPR023299">
    <property type="entry name" value="ATPase_P-typ_cyto_dom_N"/>
</dbReference>
<feature type="domain" description="HMA" evidence="15">
    <location>
        <begin position="2"/>
        <end position="70"/>
    </location>
</feature>
<dbReference type="Proteomes" id="UP000323337">
    <property type="component" value="Unassembled WGS sequence"/>
</dbReference>
<dbReference type="InterPro" id="IPR006121">
    <property type="entry name" value="HMA_dom"/>
</dbReference>
<dbReference type="SFLD" id="SFLDS00003">
    <property type="entry name" value="Haloacid_Dehalogenase"/>
    <property type="match status" value="1"/>
</dbReference>
<dbReference type="Pfam" id="PF00122">
    <property type="entry name" value="E1-E2_ATPase"/>
    <property type="match status" value="1"/>
</dbReference>
<evidence type="ECO:0000313" key="17">
    <source>
        <dbReference type="Proteomes" id="UP000323337"/>
    </source>
</evidence>
<comment type="subcellular location">
    <subcellularLocation>
        <location evidence="1">Cell membrane</location>
        <topology evidence="1">Multi-pass membrane protein</topology>
    </subcellularLocation>
</comment>
<dbReference type="InterPro" id="IPR023214">
    <property type="entry name" value="HAD_sf"/>
</dbReference>
<evidence type="ECO:0000313" key="16">
    <source>
        <dbReference type="EMBL" id="TYB33212.1"/>
    </source>
</evidence>
<evidence type="ECO:0000256" key="6">
    <source>
        <dbReference type="ARBA" id="ARBA00022723"/>
    </source>
</evidence>
<dbReference type="GO" id="GO:0046872">
    <property type="term" value="F:metal ion binding"/>
    <property type="evidence" value="ECO:0007669"/>
    <property type="project" value="UniProtKB-KW"/>
</dbReference>
<dbReference type="Gene3D" id="3.40.50.1000">
    <property type="entry name" value="HAD superfamily/HAD-like"/>
    <property type="match status" value="1"/>
</dbReference>
<keyword evidence="4" id="KW-0597">Phosphoprotein</keyword>
<protein>
    <recommendedName>
        <fullName evidence="12">P-type Zn(2+) transporter</fullName>
        <ecNumber evidence="12">7.2.2.12</ecNumber>
    </recommendedName>
</protein>
<keyword evidence="8 14" id="KW-0067">ATP-binding</keyword>
<name>A0A5D0MLC9_FLESI</name>
<dbReference type="EC" id="7.2.2.12" evidence="12"/>
<proteinExistence type="inferred from homology"/>
<dbReference type="InterPro" id="IPR059000">
    <property type="entry name" value="ATPase_P-type_domA"/>
</dbReference>
<keyword evidence="7 14" id="KW-0547">Nucleotide-binding</keyword>
<dbReference type="PANTHER" id="PTHR48085:SF5">
    <property type="entry name" value="CADMIUM_ZINC-TRANSPORTING ATPASE HMA4-RELATED"/>
    <property type="match status" value="1"/>
</dbReference>
<comment type="similarity">
    <text evidence="2 14">Belongs to the cation transport ATPase (P-type) (TC 3.A.3) family. Type IB subfamily.</text>
</comment>
<evidence type="ECO:0000256" key="1">
    <source>
        <dbReference type="ARBA" id="ARBA00004651"/>
    </source>
</evidence>
<gene>
    <name evidence="16" type="primary">cadA</name>
    <name evidence="16" type="ORF">FXF49_07490</name>
</gene>
<dbReference type="InterPro" id="IPR018303">
    <property type="entry name" value="ATPase_P-typ_P_site"/>
</dbReference>
<dbReference type="PANTHER" id="PTHR48085">
    <property type="entry name" value="CADMIUM/ZINC-TRANSPORTING ATPASE HMA2-RELATED"/>
    <property type="match status" value="1"/>
</dbReference>
<accession>A0A5D0MLC9</accession>
<dbReference type="InterPro" id="IPR023298">
    <property type="entry name" value="ATPase_P-typ_TM_dom_sf"/>
</dbReference>
<dbReference type="Gene3D" id="2.70.150.10">
    <property type="entry name" value="Calcium-transporting ATPase, cytoplasmic transduction domain A"/>
    <property type="match status" value="1"/>
</dbReference>
<dbReference type="InterPro" id="IPR036412">
    <property type="entry name" value="HAD-like_sf"/>
</dbReference>
<dbReference type="SUPFAM" id="SSF81665">
    <property type="entry name" value="Calcium ATPase, transmembrane domain M"/>
    <property type="match status" value="1"/>
</dbReference>
<sequence>MKIREYFLENMRCPSCALKIENELKEIKGVEDANVDLLGQRIIVKSESDVFDEAVRIVKNHETDVEVSRSKSGKSAGYFKDVVILSVYILVLIFSRTADLGEYNYIYSVFFVIIYILTGKNVLKTAAVNLKRGYIYDENFLMSIATLGAIAISAFEEAAGVMLFYRIGELLQARAVENSKNTILDTTKFVSGVAHRIDGEEIVDIKPEGVVKGDIILVKAGETLPVDGELVSEYTEFDQSSISGESLPVGIEKGEFVVSGSTPLSGSVKIRAVHDFAESTTSKILELIADAPQNKSDREKFITKFSRFYTPVVVYLAVAIVFIPYFLQLFGLYSTTADFADHVYKGLVFLVISCPCALMLSVPLSFFANIGVAAKKGILVKGANFLETVKDCDYILFDKTGTLTRGEFSVKKTISLNGYSEKDVLEIAAALELHSSHPIASAFKDFAGDFQFTNINELAGMGIKGEVNGDVFYIGNEKLLKELSVEDENICSENSYICLYVVKNNNITGKIMLSDTLRKDAVETVKKIKERGVTPVIVSGDSKEVVSSVASELGIEEYYFSLLPYEKLDILQKLKEKGHSVAAVGDGLNDTALLSYADTGIAMGQTAANLSVDMADIVILGSRLYKINDLYDISKKSLRLSSENIAIALGIKIAVMLASFFGMATLWAAVFADVGAALLTVLNSVKVFFFKTRVT</sequence>
<dbReference type="SUPFAM" id="SSF56784">
    <property type="entry name" value="HAD-like"/>
    <property type="match status" value="1"/>
</dbReference>
<keyword evidence="5 14" id="KW-0812">Transmembrane</keyword>
<evidence type="ECO:0000256" key="12">
    <source>
        <dbReference type="ARBA" id="ARBA00039097"/>
    </source>
</evidence>
<dbReference type="SFLD" id="SFLDF00027">
    <property type="entry name" value="p-type_atpase"/>
    <property type="match status" value="1"/>
</dbReference>
<organism evidence="16 17">
    <name type="scientific">Flexistipes sinusarabici</name>
    <dbReference type="NCBI Taxonomy" id="2352"/>
    <lineage>
        <taxon>Bacteria</taxon>
        <taxon>Pseudomonadati</taxon>
        <taxon>Deferribacterota</taxon>
        <taxon>Deferribacteres</taxon>
        <taxon>Deferribacterales</taxon>
        <taxon>Flexistipitaceae</taxon>
        <taxon>Flexistipes</taxon>
    </lineage>
</organism>
<dbReference type="GO" id="GO:0015086">
    <property type="term" value="F:cadmium ion transmembrane transporter activity"/>
    <property type="evidence" value="ECO:0007669"/>
    <property type="project" value="TreeGrafter"/>
</dbReference>
<dbReference type="GO" id="GO:0016887">
    <property type="term" value="F:ATP hydrolysis activity"/>
    <property type="evidence" value="ECO:0007669"/>
    <property type="project" value="InterPro"/>
</dbReference>
<dbReference type="NCBIfam" id="TIGR01494">
    <property type="entry name" value="ATPase_P-type"/>
    <property type="match status" value="1"/>
</dbReference>
<evidence type="ECO:0000256" key="13">
    <source>
        <dbReference type="ARBA" id="ARBA00047308"/>
    </source>
</evidence>
<keyword evidence="10 14" id="KW-1133">Transmembrane helix</keyword>
<keyword evidence="9" id="KW-1278">Translocase</keyword>
<dbReference type="AlphaFoldDB" id="A0A5D0MLC9"/>
<evidence type="ECO:0000256" key="9">
    <source>
        <dbReference type="ARBA" id="ARBA00022967"/>
    </source>
</evidence>
<evidence type="ECO:0000256" key="5">
    <source>
        <dbReference type="ARBA" id="ARBA00022692"/>
    </source>
</evidence>
<dbReference type="GO" id="GO:0016463">
    <property type="term" value="F:P-type zinc transporter activity"/>
    <property type="evidence" value="ECO:0007669"/>
    <property type="project" value="UniProtKB-EC"/>
</dbReference>
<dbReference type="CDD" id="cd00371">
    <property type="entry name" value="HMA"/>
    <property type="match status" value="1"/>
</dbReference>
<dbReference type="GO" id="GO:0005524">
    <property type="term" value="F:ATP binding"/>
    <property type="evidence" value="ECO:0007669"/>
    <property type="project" value="UniProtKB-UniRule"/>
</dbReference>
<dbReference type="PROSITE" id="PS50846">
    <property type="entry name" value="HMA_2"/>
    <property type="match status" value="1"/>
</dbReference>
<dbReference type="InterPro" id="IPR008250">
    <property type="entry name" value="ATPase_P-typ_transduc_dom_A_sf"/>
</dbReference>
<dbReference type="Gene3D" id="3.30.70.100">
    <property type="match status" value="1"/>
</dbReference>
<feature type="transmembrane region" description="Helical" evidence="14">
    <location>
        <begin position="670"/>
        <end position="689"/>
    </location>
</feature>
<feature type="transmembrane region" description="Helical" evidence="14">
    <location>
        <begin position="347"/>
        <end position="372"/>
    </location>
</feature>
<evidence type="ECO:0000256" key="2">
    <source>
        <dbReference type="ARBA" id="ARBA00006024"/>
    </source>
</evidence>
<feature type="transmembrane region" description="Helical" evidence="14">
    <location>
        <begin position="308"/>
        <end position="327"/>
    </location>
</feature>
<dbReference type="InterPro" id="IPR051014">
    <property type="entry name" value="Cation_Transport_ATPase_IB"/>
</dbReference>